<reference evidence="2 3" key="1">
    <citation type="submission" date="2019-03" db="EMBL/GenBank/DDBJ databases">
        <title>Draft genome sequences of novel Actinobacteria.</title>
        <authorList>
            <person name="Sahin N."/>
            <person name="Ay H."/>
            <person name="Saygin H."/>
        </authorList>
    </citation>
    <scope>NUCLEOTIDE SEQUENCE [LARGE SCALE GENOMIC DNA]</scope>
    <source>
        <strain evidence="2 3">7K502</strain>
    </source>
</reference>
<comment type="caution">
    <text evidence="2">The sequence shown here is derived from an EMBL/GenBank/DDBJ whole genome shotgun (WGS) entry which is preliminary data.</text>
</comment>
<dbReference type="SUPFAM" id="SSF55961">
    <property type="entry name" value="Bet v1-like"/>
    <property type="match status" value="1"/>
</dbReference>
<protein>
    <recommendedName>
        <fullName evidence="4">SRPBCC family protein</fullName>
    </recommendedName>
</protein>
<dbReference type="Proteomes" id="UP000294947">
    <property type="component" value="Unassembled WGS sequence"/>
</dbReference>
<gene>
    <name evidence="2" type="ORF">E1288_36275</name>
</gene>
<evidence type="ECO:0008006" key="4">
    <source>
        <dbReference type="Google" id="ProtNLM"/>
    </source>
</evidence>
<sequence length="189" mass="21507">MHPKPLYVEALIRTDLDALWQHTQDPALHRRWDLRFTDIAPLTAGRFRYATKVLGLRVTGLGTHSGERFRPDGTRTSVLRFASTDPLSLIRAGSGFWRYTPTDDGIRFITGFDYDTRWGRFGTLADVAFRPIFGWMTAWSFDRLRIWLETGTPPERQSPLAPSAARCRRSRPTGRHGAAPRALAALERP</sequence>
<organism evidence="2 3">
    <name type="scientific">Saccharopolyspora elongata</name>
    <dbReference type="NCBI Taxonomy" id="2530387"/>
    <lineage>
        <taxon>Bacteria</taxon>
        <taxon>Bacillati</taxon>
        <taxon>Actinomycetota</taxon>
        <taxon>Actinomycetes</taxon>
        <taxon>Pseudonocardiales</taxon>
        <taxon>Pseudonocardiaceae</taxon>
        <taxon>Saccharopolyspora</taxon>
    </lineage>
</organism>
<dbReference type="Gene3D" id="3.30.530.20">
    <property type="match status" value="1"/>
</dbReference>
<dbReference type="AlphaFoldDB" id="A0A4R4Y6G4"/>
<evidence type="ECO:0000313" key="2">
    <source>
        <dbReference type="EMBL" id="TDD39876.1"/>
    </source>
</evidence>
<name>A0A4R4Y6G4_9PSEU</name>
<feature type="compositionally biased region" description="Low complexity" evidence="1">
    <location>
        <begin position="179"/>
        <end position="189"/>
    </location>
</feature>
<evidence type="ECO:0000256" key="1">
    <source>
        <dbReference type="SAM" id="MobiDB-lite"/>
    </source>
</evidence>
<accession>A0A4R4Y6G4</accession>
<dbReference type="InterPro" id="IPR023393">
    <property type="entry name" value="START-like_dom_sf"/>
</dbReference>
<feature type="region of interest" description="Disordered" evidence="1">
    <location>
        <begin position="152"/>
        <end position="189"/>
    </location>
</feature>
<dbReference type="RefSeq" id="WP_132493212.1">
    <property type="nucleotide sequence ID" value="NZ_SMKW01000073.1"/>
</dbReference>
<keyword evidence="3" id="KW-1185">Reference proteome</keyword>
<dbReference type="EMBL" id="SMKW01000073">
    <property type="protein sequence ID" value="TDD39876.1"/>
    <property type="molecule type" value="Genomic_DNA"/>
</dbReference>
<dbReference type="OrthoDB" id="6199084at2"/>
<proteinExistence type="predicted"/>
<evidence type="ECO:0000313" key="3">
    <source>
        <dbReference type="Proteomes" id="UP000294947"/>
    </source>
</evidence>